<evidence type="ECO:0000256" key="3">
    <source>
        <dbReference type="ARBA" id="ARBA00038826"/>
    </source>
</evidence>
<dbReference type="InterPro" id="IPR036385">
    <property type="entry name" value="RuBisCO_ssu_sf"/>
</dbReference>
<feature type="domain" description="Ribulose bisphosphate carboxylase small subunit" evidence="4">
    <location>
        <begin position="4"/>
        <end position="103"/>
    </location>
</feature>
<proteinExistence type="inferred from homology"/>
<dbReference type="Gene3D" id="3.30.190.10">
    <property type="entry name" value="Ribulose bisphosphate carboxylase, small subunit"/>
    <property type="match status" value="1"/>
</dbReference>
<dbReference type="HAMAP" id="MF_00859">
    <property type="entry name" value="RuBisCO_S_bact"/>
    <property type="match status" value="1"/>
</dbReference>
<organism evidence="5 6">
    <name type="scientific">Candidatus Aeolococcus gillhamiae</name>
    <dbReference type="NCBI Taxonomy" id="3127015"/>
    <lineage>
        <taxon>Bacteria</taxon>
        <taxon>Bacillati</taxon>
        <taxon>Candidatus Dormiibacterota</taxon>
        <taxon>Candidatus Dormibacteria</taxon>
        <taxon>Candidatus Aeolococcales</taxon>
        <taxon>Candidatus Aeolococcaceae</taxon>
        <taxon>Candidatus Aeolococcus</taxon>
    </lineage>
</organism>
<dbReference type="GO" id="GO:0019253">
    <property type="term" value="P:reductive pentose-phosphate cycle"/>
    <property type="evidence" value="ECO:0007669"/>
    <property type="project" value="UniProtKB-KW"/>
</dbReference>
<dbReference type="Pfam" id="PF00101">
    <property type="entry name" value="RuBisCO_small"/>
    <property type="match status" value="1"/>
</dbReference>
<dbReference type="PANTHER" id="PTHR31262:SF23">
    <property type="entry name" value="RIBULOSE BISPHOSPHATE CARBOXYLASE SMALL SUBUNIT"/>
    <property type="match status" value="1"/>
</dbReference>
<dbReference type="EMBL" id="QHBU01000038">
    <property type="protein sequence ID" value="PZR83316.1"/>
    <property type="molecule type" value="Genomic_DNA"/>
</dbReference>
<dbReference type="SUPFAM" id="SSF55239">
    <property type="entry name" value="RuBisCO, small subunit"/>
    <property type="match status" value="1"/>
</dbReference>
<name>A0A2W5ZKB6_9BACT</name>
<keyword evidence="2" id="KW-0120">Carbon dioxide fixation</keyword>
<comment type="caution">
    <text evidence="5">The sequence shown here is derived from an EMBL/GenBank/DDBJ whole genome shotgun (WGS) entry which is preliminary data.</text>
</comment>
<evidence type="ECO:0000313" key="5">
    <source>
        <dbReference type="EMBL" id="PZR83316.1"/>
    </source>
</evidence>
<comment type="subunit">
    <text evidence="3">Heterohexadecamer of 8 large and 8 small subunits.</text>
</comment>
<gene>
    <name evidence="5" type="ORF">DLM65_02185</name>
</gene>
<reference evidence="5 6" key="1">
    <citation type="journal article" date="2017" name="Nature">
        <title>Atmospheric trace gases support primary production in Antarctic desert surface soil.</title>
        <authorList>
            <person name="Ji M."/>
            <person name="Greening C."/>
            <person name="Vanwonterghem I."/>
            <person name="Carere C.R."/>
            <person name="Bay S.K."/>
            <person name="Steen J.A."/>
            <person name="Montgomery K."/>
            <person name="Lines T."/>
            <person name="Beardall J."/>
            <person name="van Dorst J."/>
            <person name="Snape I."/>
            <person name="Stott M.B."/>
            <person name="Hugenholtz P."/>
            <person name="Ferrari B.C."/>
        </authorList>
    </citation>
    <scope>NUCLEOTIDE SEQUENCE [LARGE SCALE GENOMIC DNA]</scope>
    <source>
        <strain evidence="5">RRmetagenome_bin12</strain>
    </source>
</reference>
<dbReference type="SMART" id="SM00961">
    <property type="entry name" value="RuBisCO_small"/>
    <property type="match status" value="1"/>
</dbReference>
<dbReference type="InterPro" id="IPR024681">
    <property type="entry name" value="RuBisCO_ssu"/>
</dbReference>
<accession>A0A2W5ZKB6</accession>
<keyword evidence="1" id="KW-0113">Calvin cycle</keyword>
<evidence type="ECO:0000256" key="1">
    <source>
        <dbReference type="ARBA" id="ARBA00022567"/>
    </source>
</evidence>
<sequence>MRITQGTFSYLPDLDDEQITAQVRYCLDNNWPLSVEFTDDPHPRNFLWEMWELPMFDMNDASAVLFEINRCREAHPDHYVRLNAYDRTLGRQTTALSFIVNRPAAEPGFRLEREEGPDRQVRYALHAYATDSPEGERYRK</sequence>
<evidence type="ECO:0000313" key="6">
    <source>
        <dbReference type="Proteomes" id="UP000248724"/>
    </source>
</evidence>
<protein>
    <submittedName>
        <fullName evidence="5">Ribulose bisphosphate carboxylase small subunit</fullName>
    </submittedName>
</protein>
<dbReference type="CDD" id="cd03527">
    <property type="entry name" value="RuBisCO_small"/>
    <property type="match status" value="1"/>
</dbReference>
<dbReference type="PANTHER" id="PTHR31262">
    <property type="entry name" value="RIBULOSE BISPHOSPHATE CARBOXYLASE SMALL CHAIN 1, CHLOROPLASTIC"/>
    <property type="match status" value="1"/>
</dbReference>
<dbReference type="Proteomes" id="UP000248724">
    <property type="component" value="Unassembled WGS sequence"/>
</dbReference>
<evidence type="ECO:0000256" key="2">
    <source>
        <dbReference type="ARBA" id="ARBA00023300"/>
    </source>
</evidence>
<dbReference type="AlphaFoldDB" id="A0A2W5ZKB6"/>
<dbReference type="InterPro" id="IPR000894">
    <property type="entry name" value="RuBisCO_ssu_dom"/>
</dbReference>
<evidence type="ECO:0000259" key="4">
    <source>
        <dbReference type="SMART" id="SM00961"/>
    </source>
</evidence>